<keyword evidence="4" id="KW-1185">Reference proteome</keyword>
<feature type="compositionally biased region" description="Basic and acidic residues" evidence="1">
    <location>
        <begin position="61"/>
        <end position="72"/>
    </location>
</feature>
<evidence type="ECO:0000256" key="2">
    <source>
        <dbReference type="SAM" id="SignalP"/>
    </source>
</evidence>
<gene>
    <name evidence="3" type="ORF">QR685DRAFT_535437</name>
</gene>
<feature type="signal peptide" evidence="2">
    <location>
        <begin position="1"/>
        <end position="20"/>
    </location>
</feature>
<accession>A0ABR3D1N1</accession>
<dbReference type="Proteomes" id="UP001451303">
    <property type="component" value="Unassembled WGS sequence"/>
</dbReference>
<protein>
    <submittedName>
        <fullName evidence="3">Uncharacterized protein</fullName>
    </submittedName>
</protein>
<organism evidence="3 4">
    <name type="scientific">Neurospora intermedia</name>
    <dbReference type="NCBI Taxonomy" id="5142"/>
    <lineage>
        <taxon>Eukaryota</taxon>
        <taxon>Fungi</taxon>
        <taxon>Dikarya</taxon>
        <taxon>Ascomycota</taxon>
        <taxon>Pezizomycotina</taxon>
        <taxon>Sordariomycetes</taxon>
        <taxon>Sordariomycetidae</taxon>
        <taxon>Sordariales</taxon>
        <taxon>Sordariaceae</taxon>
        <taxon>Neurospora</taxon>
    </lineage>
</organism>
<proteinExistence type="predicted"/>
<dbReference type="EMBL" id="JAVLET010000012">
    <property type="protein sequence ID" value="KAL0466601.1"/>
    <property type="molecule type" value="Genomic_DNA"/>
</dbReference>
<feature type="chain" id="PRO_5045831035" evidence="2">
    <location>
        <begin position="21"/>
        <end position="121"/>
    </location>
</feature>
<sequence length="121" mass="13618">MKFTSTTALLLATGITTIAAMPWSTKNSAKTPSQVFEEDITLRIEVVPKTNNKHHQQSSTKKNDFARLLKNSDDDDDEKPEVCWRACFGDEPNCPEGWHAKKFGGECWTCCRSMGEDSFDL</sequence>
<feature type="region of interest" description="Disordered" evidence="1">
    <location>
        <begin position="48"/>
        <end position="78"/>
    </location>
</feature>
<reference evidence="3 4" key="1">
    <citation type="submission" date="2023-09" db="EMBL/GenBank/DDBJ databases">
        <title>Multi-omics analysis of a traditional fermented food reveals byproduct-associated fungal strains for waste-to-food upcycling.</title>
        <authorList>
            <consortium name="Lawrence Berkeley National Laboratory"/>
            <person name="Rekdal V.M."/>
            <person name="Villalobos-Escobedo J.M."/>
            <person name="Rodriguez-Valeron N."/>
            <person name="Garcia M.O."/>
            <person name="Vasquez D.P."/>
            <person name="Damayanti I."/>
            <person name="Sorensen P.M."/>
            <person name="Baidoo E.E."/>
            <person name="De Carvalho A.C."/>
            <person name="Riley R."/>
            <person name="Lipzen A."/>
            <person name="He G."/>
            <person name="Yan M."/>
            <person name="Haridas S."/>
            <person name="Daum C."/>
            <person name="Yoshinaga Y."/>
            <person name="Ng V."/>
            <person name="Grigoriev I.V."/>
            <person name="Munk R."/>
            <person name="Nuraida L."/>
            <person name="Wijaya C.H."/>
            <person name="Morales P.-C."/>
            <person name="Keasling J.D."/>
        </authorList>
    </citation>
    <scope>NUCLEOTIDE SEQUENCE [LARGE SCALE GENOMIC DNA]</scope>
    <source>
        <strain evidence="3 4">FGSC 2613</strain>
    </source>
</reference>
<evidence type="ECO:0000313" key="4">
    <source>
        <dbReference type="Proteomes" id="UP001451303"/>
    </source>
</evidence>
<evidence type="ECO:0000313" key="3">
    <source>
        <dbReference type="EMBL" id="KAL0466601.1"/>
    </source>
</evidence>
<comment type="caution">
    <text evidence="3">The sequence shown here is derived from an EMBL/GenBank/DDBJ whole genome shotgun (WGS) entry which is preliminary data.</text>
</comment>
<evidence type="ECO:0000256" key="1">
    <source>
        <dbReference type="SAM" id="MobiDB-lite"/>
    </source>
</evidence>
<keyword evidence="2" id="KW-0732">Signal</keyword>
<name>A0ABR3D1N1_NEUIN</name>